<dbReference type="InterPro" id="IPR006148">
    <property type="entry name" value="Glc/Gal-6P_isomerase"/>
</dbReference>
<dbReference type="EMBL" id="CP097463">
    <property type="protein sequence ID" value="WAX57224.1"/>
    <property type="molecule type" value="Genomic_DNA"/>
</dbReference>
<evidence type="ECO:0000256" key="1">
    <source>
        <dbReference type="ARBA" id="ARBA00000832"/>
    </source>
</evidence>
<gene>
    <name evidence="7 9" type="primary">pgl</name>
    <name evidence="9" type="ORF">M6B22_00295</name>
</gene>
<protein>
    <recommendedName>
        <fullName evidence="6 7">6-phosphogluconolactonase</fullName>
        <shortName evidence="7">6PGL</shortName>
        <ecNumber evidence="5 7">3.1.1.31</ecNumber>
    </recommendedName>
</protein>
<dbReference type="InterPro" id="IPR039104">
    <property type="entry name" value="6PGL"/>
</dbReference>
<dbReference type="PANTHER" id="PTHR11054">
    <property type="entry name" value="6-PHOSPHOGLUCONOLACTONASE"/>
    <property type="match status" value="1"/>
</dbReference>
<dbReference type="InterPro" id="IPR005900">
    <property type="entry name" value="6-phosphogluconolactonase_DevB"/>
</dbReference>
<dbReference type="Pfam" id="PF01182">
    <property type="entry name" value="Glucosamine_iso"/>
    <property type="match status" value="1"/>
</dbReference>
<keyword evidence="10" id="KW-1185">Reference proteome</keyword>
<evidence type="ECO:0000256" key="5">
    <source>
        <dbReference type="ARBA" id="ARBA00013198"/>
    </source>
</evidence>
<comment type="similarity">
    <text evidence="4 7">Belongs to the glucosamine/galactosamine-6-phosphate isomerase family. 6-phosphogluconolactonase subfamily.</text>
</comment>
<dbReference type="PANTHER" id="PTHR11054:SF0">
    <property type="entry name" value="6-PHOSPHOGLUCONOLACTONASE"/>
    <property type="match status" value="1"/>
</dbReference>
<keyword evidence="7 9" id="KW-0378">Hydrolase</keyword>
<sequence>MSPRETHVEESTEELAAFVAARLVEVLAAAQHEHGRAALALTAGSVMEKVWAALAGSESARALDWSAVDVFWGDERFVPAGAADRNDRPAGEILFGHAPFSAARQFPMPTSDGEYGDDLDAAAAGYARTLHDARRPDDAGEVPSFDVVLLGVGPDGHCCSLFPDHPSSREESGTVIAVRNSPKPPPLRISLSFAGLNAAEQIWAVVNGSGKAEAVARALGGAARTEVPSAGAQGRARTWWLLDRDAASLLPAGPD</sequence>
<name>A0ABY7K1G3_9ACTN</name>
<proteinExistence type="inferred from homology"/>
<evidence type="ECO:0000313" key="10">
    <source>
        <dbReference type="Proteomes" id="UP001164693"/>
    </source>
</evidence>
<dbReference type="RefSeq" id="WP_269443762.1">
    <property type="nucleotide sequence ID" value="NZ_CP097463.1"/>
</dbReference>
<evidence type="ECO:0000256" key="7">
    <source>
        <dbReference type="RuleBase" id="RU365095"/>
    </source>
</evidence>
<dbReference type="EC" id="3.1.1.31" evidence="5 7"/>
<dbReference type="Proteomes" id="UP001164693">
    <property type="component" value="Chromosome"/>
</dbReference>
<dbReference type="InterPro" id="IPR037171">
    <property type="entry name" value="NagB/RpiA_transferase-like"/>
</dbReference>
<dbReference type="CDD" id="cd01400">
    <property type="entry name" value="6PGL"/>
    <property type="match status" value="1"/>
</dbReference>
<evidence type="ECO:0000256" key="2">
    <source>
        <dbReference type="ARBA" id="ARBA00002681"/>
    </source>
</evidence>
<reference evidence="9" key="1">
    <citation type="submission" date="2022-05" db="EMBL/GenBank/DDBJ databases">
        <title>Jatrophihabitans sp. SB3-54 whole genome sequence.</title>
        <authorList>
            <person name="Suh M.K."/>
            <person name="Eom M.K."/>
            <person name="Kim J.S."/>
            <person name="Kim H.S."/>
            <person name="Do H.E."/>
            <person name="Shin Y.K."/>
            <person name="Lee J.-S."/>
        </authorList>
    </citation>
    <scope>NUCLEOTIDE SEQUENCE</scope>
    <source>
        <strain evidence="9">SB3-54</strain>
    </source>
</reference>
<evidence type="ECO:0000259" key="8">
    <source>
        <dbReference type="Pfam" id="PF01182"/>
    </source>
</evidence>
<comment type="function">
    <text evidence="2 7">Hydrolysis of 6-phosphogluconolactone to 6-phosphogluconate.</text>
</comment>
<organism evidence="9 10">
    <name type="scientific">Jatrophihabitans cynanchi</name>
    <dbReference type="NCBI Taxonomy" id="2944128"/>
    <lineage>
        <taxon>Bacteria</taxon>
        <taxon>Bacillati</taxon>
        <taxon>Actinomycetota</taxon>
        <taxon>Actinomycetes</taxon>
        <taxon>Jatrophihabitantales</taxon>
        <taxon>Jatrophihabitantaceae</taxon>
        <taxon>Jatrophihabitans</taxon>
    </lineage>
</organism>
<comment type="pathway">
    <text evidence="3 7">Carbohydrate degradation; pentose phosphate pathway; D-ribulose 5-phosphate from D-glucose 6-phosphate (oxidative stage): step 2/3.</text>
</comment>
<comment type="catalytic activity">
    <reaction evidence="1 7">
        <text>6-phospho-D-glucono-1,5-lactone + H2O = 6-phospho-D-gluconate + H(+)</text>
        <dbReference type="Rhea" id="RHEA:12556"/>
        <dbReference type="ChEBI" id="CHEBI:15377"/>
        <dbReference type="ChEBI" id="CHEBI:15378"/>
        <dbReference type="ChEBI" id="CHEBI:57955"/>
        <dbReference type="ChEBI" id="CHEBI:58759"/>
        <dbReference type="EC" id="3.1.1.31"/>
    </reaction>
</comment>
<evidence type="ECO:0000256" key="3">
    <source>
        <dbReference type="ARBA" id="ARBA00004961"/>
    </source>
</evidence>
<accession>A0ABY7K1G3</accession>
<dbReference type="Gene3D" id="3.40.50.1360">
    <property type="match status" value="1"/>
</dbReference>
<evidence type="ECO:0000313" key="9">
    <source>
        <dbReference type="EMBL" id="WAX57224.1"/>
    </source>
</evidence>
<evidence type="ECO:0000256" key="6">
    <source>
        <dbReference type="ARBA" id="ARBA00020337"/>
    </source>
</evidence>
<dbReference type="NCBIfam" id="TIGR01198">
    <property type="entry name" value="pgl"/>
    <property type="match status" value="1"/>
</dbReference>
<evidence type="ECO:0000256" key="4">
    <source>
        <dbReference type="ARBA" id="ARBA00010662"/>
    </source>
</evidence>
<feature type="domain" description="Glucosamine/galactosamine-6-phosphate isomerase" evidence="8">
    <location>
        <begin position="11"/>
        <end position="240"/>
    </location>
</feature>
<dbReference type="SUPFAM" id="SSF100950">
    <property type="entry name" value="NagB/RpiA/CoA transferase-like"/>
    <property type="match status" value="1"/>
</dbReference>
<dbReference type="GO" id="GO:0017057">
    <property type="term" value="F:6-phosphogluconolactonase activity"/>
    <property type="evidence" value="ECO:0007669"/>
    <property type="project" value="UniProtKB-EC"/>
</dbReference>